<evidence type="ECO:0000313" key="8">
    <source>
        <dbReference type="EMBL" id="KAJ1719494.1"/>
    </source>
</evidence>
<dbReference type="InterPro" id="IPR019775">
    <property type="entry name" value="WD40_repeat_CS"/>
</dbReference>
<dbReference type="SMART" id="SM00320">
    <property type="entry name" value="WD40"/>
    <property type="match status" value="8"/>
</dbReference>
<evidence type="ECO:0000256" key="4">
    <source>
        <dbReference type="ARBA" id="ARBA00022694"/>
    </source>
</evidence>
<keyword evidence="4" id="KW-0819">tRNA processing</keyword>
<reference evidence="8" key="1">
    <citation type="submission" date="2022-07" db="EMBL/GenBank/DDBJ databases">
        <title>Phylogenomic reconstructions and comparative analyses of Kickxellomycotina fungi.</title>
        <authorList>
            <person name="Reynolds N.K."/>
            <person name="Stajich J.E."/>
            <person name="Barry K."/>
            <person name="Grigoriev I.V."/>
            <person name="Crous P."/>
            <person name="Smith M.E."/>
        </authorList>
    </citation>
    <scope>NUCLEOTIDE SEQUENCE</scope>
    <source>
        <strain evidence="8">NBRC 32514</strain>
    </source>
</reference>
<dbReference type="InterPro" id="IPR036322">
    <property type="entry name" value="WD40_repeat_dom_sf"/>
</dbReference>
<dbReference type="InterPro" id="IPR051973">
    <property type="entry name" value="tRNA_Anticodon_Mtase-Reg"/>
</dbReference>
<feature type="repeat" description="WD" evidence="7">
    <location>
        <begin position="203"/>
        <end position="244"/>
    </location>
</feature>
<evidence type="ECO:0000313" key="9">
    <source>
        <dbReference type="Proteomes" id="UP001149813"/>
    </source>
</evidence>
<keyword evidence="5" id="KW-0677">Repeat</keyword>
<accession>A0A9W7XVY8</accession>
<dbReference type="PANTHER" id="PTHR14344:SF3">
    <property type="entry name" value="WD REPEAT-CONTAINING PROTEIN 6"/>
    <property type="match status" value="1"/>
</dbReference>
<evidence type="ECO:0000256" key="1">
    <source>
        <dbReference type="ARBA" id="ARBA00004496"/>
    </source>
</evidence>
<dbReference type="Gene3D" id="2.130.10.10">
    <property type="entry name" value="YVTN repeat-like/Quinoprotein amine dehydrogenase"/>
    <property type="match status" value="5"/>
</dbReference>
<proteinExistence type="inferred from homology"/>
<dbReference type="OrthoDB" id="5594999at2759"/>
<sequence>MSGSLSLQLSHLPITAVEFITDSVVLVGSGTSLIAYDTQTRCKVGKLFALTHARIHGIASLKHEPSTDAARLVVVFGSKEWSIVRVNMRVGGGLTMELAQRFVARDWIKAAHWVFDPSTACWMVALALAHNRVAICDPASGAVLYSAQCAEHCILYAAAFYGDTLDALVVASGTVFNQVLIWHPDLEAGDSDRCADSAVGSRLQAHDGVVFGVQFSRTGAQVASVSDDRTLRLWDLTAAAPASLTAQPVATLFGHQARVWKCLVLDRFLVSASEDGTCRVWRRGDGGAVDGDAVDRWQQCAKNVWALAANRSESLVVSGAADGSLCVWALDALAGNRGGTTDTLAAAEVPPQEAYLPEGVVPRAAEHIRSFAAGPPSFDSDSGRDLDSGMDALAIMDSGSVLRWQEASDSLPGRWDLAFHEPGLAGYSVACSSLDGGVTAVGMRDGSVLVLAGGANGEVSMVQRVRRIHEASVSQLVISSAPGSSYDLITTDADRRVLWSRLSIAGKISWAVLAEFRLPERTHMASAAVSRAAGWMAIGSQNGGLYVFDLPASLRQPAGCEESAAHVLPVLGLAAHWARAHGKWEVTSVVFDEGAAAGEREAGAAVSPLDMSGGPARCALLTGARDGVMQRFALSAGPASTGPAASPPEHMRVGPLANTGDSLRSGAPFLLFARIERKATERLTSGSICRLLHVRGRLHAVAYRRNRLVIVDMVSRVELCSFVFAETQRRWRICYTGGRSLGVLLMNKLEVLHCRVALRDELLCYRLADGVSSRDVRAADSAFVEDAGGGRLLLVAVGGEDGVLRMLAYRGGEQEPSLRPVAQARRHTSMIRCVRFVPQAGAHGGARAADRCRFLLTAGGGCELRCWRVDVDADMDGEVGVLEWAVAPCFAAEDTEARIMDLVIVDQFVEPRTGGQVVLLATGASDASVQLWRLDLASHRFTCIAQDAQRVHGHCVLSLAAFRMGSGENFGARCFVASGATDGRLVFWDVTEHVAGYRGAVSESQQRGLADIGPPAAILDGVHQSGVNSFDVRVVDGGTRVVVASGGDDNSLAVCELERGGSGGSGAAGGLALCGRIRRRKDAHASPVQQVVFTGRNAVCSVAADQRVARWSIAGDASDECADGSENSEGIAIEDMLVTQVANPSAMAVLPTDSYGGNASLLVVGIGIEIFNM</sequence>
<dbReference type="EMBL" id="JANBOJ010000389">
    <property type="protein sequence ID" value="KAJ1719494.1"/>
    <property type="molecule type" value="Genomic_DNA"/>
</dbReference>
<dbReference type="AlphaFoldDB" id="A0A9W7XVY8"/>
<dbReference type="SUPFAM" id="SSF50978">
    <property type="entry name" value="WD40 repeat-like"/>
    <property type="match status" value="3"/>
</dbReference>
<dbReference type="PROSITE" id="PS00018">
    <property type="entry name" value="EF_HAND_1"/>
    <property type="match status" value="1"/>
</dbReference>
<dbReference type="PANTHER" id="PTHR14344">
    <property type="entry name" value="WD REPEAT PROTEIN"/>
    <property type="match status" value="1"/>
</dbReference>
<keyword evidence="2" id="KW-0963">Cytoplasm</keyword>
<dbReference type="GO" id="GO:0005737">
    <property type="term" value="C:cytoplasm"/>
    <property type="evidence" value="ECO:0007669"/>
    <property type="project" value="UniProtKB-SubCell"/>
</dbReference>
<dbReference type="PROSITE" id="PS00678">
    <property type="entry name" value="WD_REPEATS_1"/>
    <property type="match status" value="1"/>
</dbReference>
<gene>
    <name evidence="8" type="primary">WDR6</name>
    <name evidence="8" type="ORF">LPJ53_005756</name>
</gene>
<dbReference type="InterPro" id="IPR018247">
    <property type="entry name" value="EF_Hand_1_Ca_BS"/>
</dbReference>
<dbReference type="Pfam" id="PF00400">
    <property type="entry name" value="WD40"/>
    <property type="match status" value="3"/>
</dbReference>
<evidence type="ECO:0000256" key="5">
    <source>
        <dbReference type="ARBA" id="ARBA00022737"/>
    </source>
</evidence>
<dbReference type="PROSITE" id="PS50294">
    <property type="entry name" value="WD_REPEATS_REGION"/>
    <property type="match status" value="1"/>
</dbReference>
<keyword evidence="3 7" id="KW-0853">WD repeat</keyword>
<name>A0A9W7XVY8_9FUNG</name>
<evidence type="ECO:0000256" key="7">
    <source>
        <dbReference type="PROSITE-ProRule" id="PRU00221"/>
    </source>
</evidence>
<dbReference type="PROSITE" id="PS50082">
    <property type="entry name" value="WD_REPEATS_2"/>
    <property type="match status" value="1"/>
</dbReference>
<comment type="caution">
    <text evidence="8">The sequence shown here is derived from an EMBL/GenBank/DDBJ whole genome shotgun (WGS) entry which is preliminary data.</text>
</comment>
<keyword evidence="9" id="KW-1185">Reference proteome</keyword>
<organism evidence="8 9">
    <name type="scientific">Coemansia erecta</name>
    <dbReference type="NCBI Taxonomy" id="147472"/>
    <lineage>
        <taxon>Eukaryota</taxon>
        <taxon>Fungi</taxon>
        <taxon>Fungi incertae sedis</taxon>
        <taxon>Zoopagomycota</taxon>
        <taxon>Kickxellomycotina</taxon>
        <taxon>Kickxellomycetes</taxon>
        <taxon>Kickxellales</taxon>
        <taxon>Kickxellaceae</taxon>
        <taxon>Coemansia</taxon>
    </lineage>
</organism>
<comment type="similarity">
    <text evidence="6">Belongs to the WD repeat WDR6 family.</text>
</comment>
<dbReference type="InterPro" id="IPR015943">
    <property type="entry name" value="WD40/YVTN_repeat-like_dom_sf"/>
</dbReference>
<evidence type="ECO:0000256" key="2">
    <source>
        <dbReference type="ARBA" id="ARBA00022490"/>
    </source>
</evidence>
<protein>
    <submittedName>
        <fullName evidence="8">WD repeat-containing protein 6</fullName>
    </submittedName>
</protein>
<comment type="subcellular location">
    <subcellularLocation>
        <location evidence="1">Cytoplasm</location>
    </subcellularLocation>
</comment>
<evidence type="ECO:0000256" key="6">
    <source>
        <dbReference type="ARBA" id="ARBA00038255"/>
    </source>
</evidence>
<dbReference type="GO" id="GO:0030488">
    <property type="term" value="P:tRNA methylation"/>
    <property type="evidence" value="ECO:0007669"/>
    <property type="project" value="TreeGrafter"/>
</dbReference>
<evidence type="ECO:0000256" key="3">
    <source>
        <dbReference type="ARBA" id="ARBA00022574"/>
    </source>
</evidence>
<dbReference type="Proteomes" id="UP001149813">
    <property type="component" value="Unassembled WGS sequence"/>
</dbReference>
<dbReference type="InterPro" id="IPR001680">
    <property type="entry name" value="WD40_rpt"/>
</dbReference>